<keyword evidence="10" id="KW-1185">Reference proteome</keyword>
<dbReference type="InterPro" id="IPR036890">
    <property type="entry name" value="HATPase_C_sf"/>
</dbReference>
<evidence type="ECO:0000256" key="1">
    <source>
        <dbReference type="ARBA" id="ARBA00000085"/>
    </source>
</evidence>
<keyword evidence="4" id="KW-0808">Transferase</keyword>
<dbReference type="InterPro" id="IPR004358">
    <property type="entry name" value="Sig_transdc_His_kin-like_C"/>
</dbReference>
<evidence type="ECO:0000256" key="7">
    <source>
        <dbReference type="SAM" id="Phobius"/>
    </source>
</evidence>
<accession>A0A1S9PKE7</accession>
<comment type="caution">
    <text evidence="9">The sequence shown here is derived from an EMBL/GenBank/DDBJ whole genome shotgun (WGS) entry which is preliminary data.</text>
</comment>
<dbReference type="PANTHER" id="PTHR43711">
    <property type="entry name" value="TWO-COMPONENT HISTIDINE KINASE"/>
    <property type="match status" value="1"/>
</dbReference>
<dbReference type="EMBL" id="MBTF01000002">
    <property type="protein sequence ID" value="OOQ61436.1"/>
    <property type="molecule type" value="Genomic_DNA"/>
</dbReference>
<keyword evidence="6" id="KW-0902">Two-component regulatory system</keyword>
<dbReference type="SUPFAM" id="SSF55874">
    <property type="entry name" value="ATPase domain of HSP90 chaperone/DNA topoisomerase II/histidine kinase"/>
    <property type="match status" value="1"/>
</dbReference>
<dbReference type="PANTHER" id="PTHR43711:SF26">
    <property type="entry name" value="SENSOR HISTIDINE KINASE RCSC"/>
    <property type="match status" value="1"/>
</dbReference>
<dbReference type="PROSITE" id="PS50109">
    <property type="entry name" value="HIS_KIN"/>
    <property type="match status" value="1"/>
</dbReference>
<dbReference type="Gene3D" id="3.30.565.10">
    <property type="entry name" value="Histidine kinase-like ATPase, C-terminal domain"/>
    <property type="match status" value="1"/>
</dbReference>
<comment type="catalytic activity">
    <reaction evidence="1">
        <text>ATP + protein L-histidine = ADP + protein N-phospho-L-histidine.</text>
        <dbReference type="EC" id="2.7.13.3"/>
    </reaction>
</comment>
<evidence type="ECO:0000313" key="9">
    <source>
        <dbReference type="EMBL" id="OOQ61436.1"/>
    </source>
</evidence>
<dbReference type="SMART" id="SM00387">
    <property type="entry name" value="HATPase_c"/>
    <property type="match status" value="1"/>
</dbReference>
<evidence type="ECO:0000259" key="8">
    <source>
        <dbReference type="PROSITE" id="PS50109"/>
    </source>
</evidence>
<feature type="transmembrane region" description="Helical" evidence="7">
    <location>
        <begin position="50"/>
        <end position="70"/>
    </location>
</feature>
<dbReference type="InterPro" id="IPR005467">
    <property type="entry name" value="His_kinase_dom"/>
</dbReference>
<reference evidence="9 10" key="1">
    <citation type="submission" date="2016-07" db="EMBL/GenBank/DDBJ databases">
        <title>Genomic analysis of zinc-resistant bacterium Mucilaginibacter pedocola TBZ30.</title>
        <authorList>
            <person name="Huang J."/>
            <person name="Tang J."/>
        </authorList>
    </citation>
    <scope>NUCLEOTIDE SEQUENCE [LARGE SCALE GENOMIC DNA]</scope>
    <source>
        <strain evidence="9 10">TBZ30</strain>
    </source>
</reference>
<dbReference type="Gene3D" id="1.10.287.130">
    <property type="match status" value="1"/>
</dbReference>
<protein>
    <recommendedName>
        <fullName evidence="2">histidine kinase</fullName>
        <ecNumber evidence="2">2.7.13.3</ecNumber>
    </recommendedName>
</protein>
<dbReference type="InterPro" id="IPR050736">
    <property type="entry name" value="Sensor_HK_Regulatory"/>
</dbReference>
<dbReference type="InterPro" id="IPR003594">
    <property type="entry name" value="HATPase_dom"/>
</dbReference>
<dbReference type="InterPro" id="IPR003661">
    <property type="entry name" value="HisK_dim/P_dom"/>
</dbReference>
<dbReference type="AlphaFoldDB" id="A0A1S9PKE7"/>
<dbReference type="Proteomes" id="UP000189739">
    <property type="component" value="Unassembled WGS sequence"/>
</dbReference>
<proteinExistence type="predicted"/>
<evidence type="ECO:0000256" key="4">
    <source>
        <dbReference type="ARBA" id="ARBA00022679"/>
    </source>
</evidence>
<keyword evidence="7" id="KW-1133">Transmembrane helix</keyword>
<dbReference type="CDD" id="cd00082">
    <property type="entry name" value="HisKA"/>
    <property type="match status" value="1"/>
</dbReference>
<dbReference type="CDD" id="cd00075">
    <property type="entry name" value="HATPase"/>
    <property type="match status" value="1"/>
</dbReference>
<keyword evidence="3" id="KW-0597">Phosphoprotein</keyword>
<keyword evidence="5" id="KW-0418">Kinase</keyword>
<evidence type="ECO:0000256" key="2">
    <source>
        <dbReference type="ARBA" id="ARBA00012438"/>
    </source>
</evidence>
<keyword evidence="7" id="KW-0472">Membrane</keyword>
<evidence type="ECO:0000256" key="5">
    <source>
        <dbReference type="ARBA" id="ARBA00022777"/>
    </source>
</evidence>
<dbReference type="GO" id="GO:0000155">
    <property type="term" value="F:phosphorelay sensor kinase activity"/>
    <property type="evidence" value="ECO:0007669"/>
    <property type="project" value="InterPro"/>
</dbReference>
<evidence type="ECO:0000256" key="6">
    <source>
        <dbReference type="ARBA" id="ARBA00023012"/>
    </source>
</evidence>
<dbReference type="PRINTS" id="PR00344">
    <property type="entry name" value="BCTRLSENSOR"/>
</dbReference>
<feature type="domain" description="Histidine kinase" evidence="8">
    <location>
        <begin position="117"/>
        <end position="334"/>
    </location>
</feature>
<gene>
    <name evidence="9" type="ORF">BC343_20945</name>
</gene>
<keyword evidence="7" id="KW-0812">Transmembrane</keyword>
<dbReference type="Pfam" id="PF02518">
    <property type="entry name" value="HATPase_c"/>
    <property type="match status" value="1"/>
</dbReference>
<dbReference type="SUPFAM" id="SSF47384">
    <property type="entry name" value="Homodimeric domain of signal transducing histidine kinase"/>
    <property type="match status" value="1"/>
</dbReference>
<evidence type="ECO:0000313" key="10">
    <source>
        <dbReference type="Proteomes" id="UP000189739"/>
    </source>
</evidence>
<organism evidence="9 10">
    <name type="scientific">Mucilaginibacter pedocola</name>
    <dbReference type="NCBI Taxonomy" id="1792845"/>
    <lineage>
        <taxon>Bacteria</taxon>
        <taxon>Pseudomonadati</taxon>
        <taxon>Bacteroidota</taxon>
        <taxon>Sphingobacteriia</taxon>
        <taxon>Sphingobacteriales</taxon>
        <taxon>Sphingobacteriaceae</taxon>
        <taxon>Mucilaginibacter</taxon>
    </lineage>
</organism>
<evidence type="ECO:0000256" key="3">
    <source>
        <dbReference type="ARBA" id="ARBA00022553"/>
    </source>
</evidence>
<name>A0A1S9PKE7_9SPHI</name>
<dbReference type="InterPro" id="IPR036097">
    <property type="entry name" value="HisK_dim/P_sf"/>
</dbReference>
<dbReference type="STRING" id="1792845.BC343_20945"/>
<dbReference type="EC" id="2.7.13.3" evidence="2"/>
<sequence length="334" mass="37309">MLSKKYADSLFSASKEIEINYLHLQEKKAENVQLVKQNQISRQAINLNRMLIALILLVVVFLVVVLLLIIRSNKHKSALNRDLQASNTAIARQAEEITKQREALIVTNQAKDQVFSVIGHDLRSPFASILQALELIRYGGLEKEEQDIVFEGFYKQVTLVTDMINNLLVWANSQQMGLKLSFEKIDLTEAVAEVVSVFAYFSKNKDQQINHLPAGPVFIQADLSHVRIILQNIIGNAIKFTQHNGTIDVFYTEASGLYAVHIKDNGVGMSEEKLSKLFKVSGKAISEQGTDKEAGTGLGLMLIKQFTEENGGHMEVRSVEGKGSEFIIYFKAAL</sequence>